<reference evidence="2" key="1">
    <citation type="journal article" date="2020" name="Stud. Mycol.">
        <title>101 Dothideomycetes genomes: a test case for predicting lifestyles and emergence of pathogens.</title>
        <authorList>
            <person name="Haridas S."/>
            <person name="Albert R."/>
            <person name="Binder M."/>
            <person name="Bloem J."/>
            <person name="Labutti K."/>
            <person name="Salamov A."/>
            <person name="Andreopoulos B."/>
            <person name="Baker S."/>
            <person name="Barry K."/>
            <person name="Bills G."/>
            <person name="Bluhm B."/>
            <person name="Cannon C."/>
            <person name="Castanera R."/>
            <person name="Culley D."/>
            <person name="Daum C."/>
            <person name="Ezra D."/>
            <person name="Gonzalez J."/>
            <person name="Henrissat B."/>
            <person name="Kuo A."/>
            <person name="Liang C."/>
            <person name="Lipzen A."/>
            <person name="Lutzoni F."/>
            <person name="Magnuson J."/>
            <person name="Mondo S."/>
            <person name="Nolan M."/>
            <person name="Ohm R."/>
            <person name="Pangilinan J."/>
            <person name="Park H.-J."/>
            <person name="Ramirez L."/>
            <person name="Alfaro M."/>
            <person name="Sun H."/>
            <person name="Tritt A."/>
            <person name="Yoshinaga Y."/>
            <person name="Zwiers L.-H."/>
            <person name="Turgeon B."/>
            <person name="Goodwin S."/>
            <person name="Spatafora J."/>
            <person name="Crous P."/>
            <person name="Grigoriev I."/>
        </authorList>
    </citation>
    <scope>NUCLEOTIDE SEQUENCE</scope>
    <source>
        <strain evidence="2">ATCC 74209</strain>
    </source>
</reference>
<evidence type="ECO:0000313" key="2">
    <source>
        <dbReference type="EMBL" id="KAF2196902.1"/>
    </source>
</evidence>
<accession>A0A9P4JHQ5</accession>
<protein>
    <submittedName>
        <fullName evidence="2">Uncharacterized protein</fullName>
    </submittedName>
</protein>
<feature type="transmembrane region" description="Helical" evidence="1">
    <location>
        <begin position="50"/>
        <end position="69"/>
    </location>
</feature>
<evidence type="ECO:0000256" key="1">
    <source>
        <dbReference type="SAM" id="Phobius"/>
    </source>
</evidence>
<gene>
    <name evidence="2" type="ORF">GQ43DRAFT_233231</name>
</gene>
<keyword evidence="1" id="KW-0812">Transmembrane</keyword>
<dbReference type="Proteomes" id="UP000799536">
    <property type="component" value="Unassembled WGS sequence"/>
</dbReference>
<evidence type="ECO:0000313" key="3">
    <source>
        <dbReference type="Proteomes" id="UP000799536"/>
    </source>
</evidence>
<keyword evidence="3" id="KW-1185">Reference proteome</keyword>
<dbReference type="EMBL" id="ML994306">
    <property type="protein sequence ID" value="KAF2196902.1"/>
    <property type="molecule type" value="Genomic_DNA"/>
</dbReference>
<comment type="caution">
    <text evidence="2">The sequence shown here is derived from an EMBL/GenBank/DDBJ whole genome shotgun (WGS) entry which is preliminary data.</text>
</comment>
<organism evidence="2 3">
    <name type="scientific">Delitschia confertaspora ATCC 74209</name>
    <dbReference type="NCBI Taxonomy" id="1513339"/>
    <lineage>
        <taxon>Eukaryota</taxon>
        <taxon>Fungi</taxon>
        <taxon>Dikarya</taxon>
        <taxon>Ascomycota</taxon>
        <taxon>Pezizomycotina</taxon>
        <taxon>Dothideomycetes</taxon>
        <taxon>Pleosporomycetidae</taxon>
        <taxon>Pleosporales</taxon>
        <taxon>Delitschiaceae</taxon>
        <taxon>Delitschia</taxon>
    </lineage>
</organism>
<keyword evidence="1" id="KW-0472">Membrane</keyword>
<dbReference type="AlphaFoldDB" id="A0A9P4JHQ5"/>
<sequence>MRCLPVISSPRRCWYLRSESWSSISMQSFPKEKSTSPLASVPTVWSSRHLVYRGLVLMITAYIVSGVNIRTAPYAFKAARLSVSSNR</sequence>
<keyword evidence="1" id="KW-1133">Transmembrane helix</keyword>
<name>A0A9P4JHQ5_9PLEO</name>
<proteinExistence type="predicted"/>